<evidence type="ECO:0000313" key="1">
    <source>
        <dbReference type="EMBL" id="QDU74944.1"/>
    </source>
</evidence>
<dbReference type="Proteomes" id="UP000318626">
    <property type="component" value="Chromosome"/>
</dbReference>
<proteinExistence type="predicted"/>
<dbReference type="SUPFAM" id="SSF48371">
    <property type="entry name" value="ARM repeat"/>
    <property type="match status" value="1"/>
</dbReference>
<dbReference type="InterPro" id="IPR011989">
    <property type="entry name" value="ARM-like"/>
</dbReference>
<dbReference type="PANTHER" id="PTHR12697">
    <property type="entry name" value="PBS LYASE HEAT-LIKE PROTEIN"/>
    <property type="match status" value="1"/>
</dbReference>
<dbReference type="OrthoDB" id="257115at2"/>
<organism evidence="1 2">
    <name type="scientific">Bremerella volcania</name>
    <dbReference type="NCBI Taxonomy" id="2527984"/>
    <lineage>
        <taxon>Bacteria</taxon>
        <taxon>Pseudomonadati</taxon>
        <taxon>Planctomycetota</taxon>
        <taxon>Planctomycetia</taxon>
        <taxon>Pirellulales</taxon>
        <taxon>Pirellulaceae</taxon>
        <taxon>Bremerella</taxon>
    </lineage>
</organism>
<gene>
    <name evidence="1" type="ORF">Pan97_19640</name>
</gene>
<dbReference type="GO" id="GO:0016829">
    <property type="term" value="F:lyase activity"/>
    <property type="evidence" value="ECO:0007669"/>
    <property type="project" value="UniProtKB-KW"/>
</dbReference>
<evidence type="ECO:0000313" key="2">
    <source>
        <dbReference type="Proteomes" id="UP000318626"/>
    </source>
</evidence>
<name>A0A518C6W0_9BACT</name>
<dbReference type="AlphaFoldDB" id="A0A518C6W0"/>
<dbReference type="Gene3D" id="1.25.10.10">
    <property type="entry name" value="Leucine-rich Repeat Variant"/>
    <property type="match status" value="1"/>
</dbReference>
<accession>A0A518C6W0</accession>
<dbReference type="KEGG" id="bvo:Pan97_19640"/>
<dbReference type="InterPro" id="IPR016024">
    <property type="entry name" value="ARM-type_fold"/>
</dbReference>
<keyword evidence="2" id="KW-1185">Reference proteome</keyword>
<dbReference type="Pfam" id="PF13646">
    <property type="entry name" value="HEAT_2"/>
    <property type="match status" value="1"/>
</dbReference>
<sequence length="233" mass="25355">MDQQSPLCGILIALVLGLTGCASNGAIVDPIIWWDKDDPADLAKYGPTPIQRIEALDDLASGARGMSAERRSEEAAKIAKALPEEKNEVIRVHMLRSLAKLNTPEAFAAMKSSIYDSAADVRREAVVALGESKNPEAIDALADVLIRDRDYDVRIAAATALGQYKTQKAKEALVPALDARDPAMRFAAIESLRRTSNVDYQGDTAKWREFAMGGNPEPPPYSIADQIVPSFFR</sequence>
<dbReference type="InterPro" id="IPR004155">
    <property type="entry name" value="PBS_lyase_HEAT"/>
</dbReference>
<keyword evidence="1" id="KW-0456">Lyase</keyword>
<protein>
    <submittedName>
        <fullName evidence="1">Putative lyase</fullName>
    </submittedName>
</protein>
<dbReference type="PANTHER" id="PTHR12697:SF5">
    <property type="entry name" value="DEOXYHYPUSINE HYDROXYLASE"/>
    <property type="match status" value="1"/>
</dbReference>
<dbReference type="GO" id="GO:0016491">
    <property type="term" value="F:oxidoreductase activity"/>
    <property type="evidence" value="ECO:0007669"/>
    <property type="project" value="TreeGrafter"/>
</dbReference>
<dbReference type="EMBL" id="CP036289">
    <property type="protein sequence ID" value="QDU74944.1"/>
    <property type="molecule type" value="Genomic_DNA"/>
</dbReference>
<dbReference type="SMART" id="SM00567">
    <property type="entry name" value="EZ_HEAT"/>
    <property type="match status" value="3"/>
</dbReference>
<reference evidence="2" key="1">
    <citation type="submission" date="2019-02" db="EMBL/GenBank/DDBJ databases">
        <title>Deep-cultivation of Planctomycetes and their phenomic and genomic characterization uncovers novel biology.</title>
        <authorList>
            <person name="Wiegand S."/>
            <person name="Jogler M."/>
            <person name="Boedeker C."/>
            <person name="Pinto D."/>
            <person name="Vollmers J."/>
            <person name="Rivas-Marin E."/>
            <person name="Kohn T."/>
            <person name="Peeters S.H."/>
            <person name="Heuer A."/>
            <person name="Rast P."/>
            <person name="Oberbeckmann S."/>
            <person name="Bunk B."/>
            <person name="Jeske O."/>
            <person name="Meyerdierks A."/>
            <person name="Storesund J.E."/>
            <person name="Kallscheuer N."/>
            <person name="Luecker S."/>
            <person name="Lage O.M."/>
            <person name="Pohl T."/>
            <person name="Merkel B.J."/>
            <person name="Hornburger P."/>
            <person name="Mueller R.-W."/>
            <person name="Bruemmer F."/>
            <person name="Labrenz M."/>
            <person name="Spormann A.M."/>
            <person name="Op den Camp H."/>
            <person name="Overmann J."/>
            <person name="Amann R."/>
            <person name="Jetten M.S.M."/>
            <person name="Mascher T."/>
            <person name="Medema M.H."/>
            <person name="Devos D.P."/>
            <person name="Kaster A.-K."/>
            <person name="Ovreas L."/>
            <person name="Rohde M."/>
            <person name="Galperin M.Y."/>
            <person name="Jogler C."/>
        </authorList>
    </citation>
    <scope>NUCLEOTIDE SEQUENCE [LARGE SCALE GENOMIC DNA]</scope>
    <source>
        <strain evidence="2">Pan97</strain>
    </source>
</reference>
<dbReference type="RefSeq" id="WP_144971940.1">
    <property type="nucleotide sequence ID" value="NZ_CP036289.1"/>
</dbReference>